<dbReference type="PROSITE" id="PS52016">
    <property type="entry name" value="TONB_DEPENDENT_REC_3"/>
    <property type="match status" value="1"/>
</dbReference>
<keyword evidence="6 8" id="KW-0472">Membrane</keyword>
<dbReference type="PANTHER" id="PTHR30069">
    <property type="entry name" value="TONB-DEPENDENT OUTER MEMBRANE RECEPTOR"/>
    <property type="match status" value="1"/>
</dbReference>
<dbReference type="GO" id="GO:0015344">
    <property type="term" value="F:siderophore uptake transmembrane transporter activity"/>
    <property type="evidence" value="ECO:0007669"/>
    <property type="project" value="TreeGrafter"/>
</dbReference>
<keyword evidence="5" id="KW-0798">TonB box</keyword>
<evidence type="ECO:0000256" key="1">
    <source>
        <dbReference type="ARBA" id="ARBA00004571"/>
    </source>
</evidence>
<evidence type="ECO:0000256" key="5">
    <source>
        <dbReference type="ARBA" id="ARBA00023077"/>
    </source>
</evidence>
<feature type="domain" description="TonB-dependent receptor-like beta-barrel" evidence="10">
    <location>
        <begin position="166"/>
        <end position="659"/>
    </location>
</feature>
<comment type="similarity">
    <text evidence="8">Belongs to the TonB-dependent receptor family.</text>
</comment>
<evidence type="ECO:0000259" key="10">
    <source>
        <dbReference type="Pfam" id="PF00593"/>
    </source>
</evidence>
<keyword evidence="7 8" id="KW-0998">Cell outer membrane</keyword>
<dbReference type="AlphaFoldDB" id="A0A4U8TC95"/>
<dbReference type="InterPro" id="IPR000531">
    <property type="entry name" value="Beta-barrel_TonB"/>
</dbReference>
<dbReference type="EMBL" id="JRPR02000001">
    <property type="protein sequence ID" value="TLD97294.1"/>
    <property type="molecule type" value="Genomic_DNA"/>
</dbReference>
<dbReference type="GO" id="GO:0044718">
    <property type="term" value="P:siderophore transmembrane transport"/>
    <property type="evidence" value="ECO:0007669"/>
    <property type="project" value="TreeGrafter"/>
</dbReference>
<keyword evidence="11" id="KW-0675">Receptor</keyword>
<dbReference type="Pfam" id="PF00593">
    <property type="entry name" value="TonB_dep_Rec_b-barrel"/>
    <property type="match status" value="1"/>
</dbReference>
<dbReference type="InterPro" id="IPR039426">
    <property type="entry name" value="TonB-dep_rcpt-like"/>
</dbReference>
<evidence type="ECO:0000313" key="12">
    <source>
        <dbReference type="Proteomes" id="UP000029733"/>
    </source>
</evidence>
<sequence>MSGFGRVNTMVDGVPQTFYGTSETQGSWCHPLGDWCADNAGGRIQATSGFGATIDQNLLVGIDMQRGTFSGGNGNALMGSANLRTIGVNDVVMEGESYGVLARGSYGSNALGYSYMGAVSTKVKLEKGYIGLLAAYSGRKTSQDYKIGGSHNTISQSSNAAFDPINLTQKPKNQLLKLEFENGAHSILAQYRTYDNTLAGRNTQSQTSQISYRFKPNLPFIDFNILAARTNNEQIYGKNARVMSFPIGKLNGRTKNTALNLDVHNTIFLTFSPKTNFSSTLGVNFLNNNYTRYFDEFVRDEFGDIIYPPETPNGPIDMDYYFRFGFSPEGRQKLTTIYLDNELNYGIVGINVNANYLSYEISTDRKAPCEEANAYCSPKEAGFFSKKGNAFNISSMLSLSLDELFSPFVSLSRTHRIPTPQEMFYSATYADSDPSWPSLYQNINTNLKPESATTYQIGFNSFKRALFTPNDTFGFKLTYYHSQIDNYIYDNYIKYAQSSDSWILLPLNGKATFKGVELEASYDARIFFVRLNYTHQDTDRMRSATEANAHSSGPGGSLSTGQTPFSELPQDYGTLDAGARFFNAKLAIGTLIKYTGRAKRTGFNNILWGIPPTGDTTQDGQEMYQLNSEYLPRMPLLWDIYTTFSPTKYFDIKLEVQNLMDKRYVDPLYAFNATLYQGRGAGVMNNYARGRTYVASVMFRF</sequence>
<dbReference type="PANTHER" id="PTHR30069:SF50">
    <property type="entry name" value="TONB-DEPENDENT RECEPTOR HI_1217-RELATED"/>
    <property type="match status" value="1"/>
</dbReference>
<dbReference type="STRING" id="1677920.LS71_01100"/>
<evidence type="ECO:0000256" key="6">
    <source>
        <dbReference type="ARBA" id="ARBA00023136"/>
    </source>
</evidence>
<keyword evidence="4 8" id="KW-0812">Transmembrane</keyword>
<proteinExistence type="inferred from homology"/>
<gene>
    <name evidence="11" type="ORF">LS71_000625</name>
</gene>
<evidence type="ECO:0000256" key="2">
    <source>
        <dbReference type="ARBA" id="ARBA00022448"/>
    </source>
</evidence>
<evidence type="ECO:0000313" key="11">
    <source>
        <dbReference type="EMBL" id="TLD97294.1"/>
    </source>
</evidence>
<reference evidence="11 12" key="1">
    <citation type="journal article" date="2014" name="Genome Announc.">
        <title>Draft genome sequences of eight enterohepatic helicobacter species isolated from both laboratory and wild rodents.</title>
        <authorList>
            <person name="Sheh A."/>
            <person name="Shen Z."/>
            <person name="Fox J.G."/>
        </authorList>
    </citation>
    <scope>NUCLEOTIDE SEQUENCE [LARGE SCALE GENOMIC DNA]</scope>
    <source>
        <strain evidence="11 12">MIT 09-6949</strain>
    </source>
</reference>
<dbReference type="Gene3D" id="2.170.130.10">
    <property type="entry name" value="TonB-dependent receptor, plug domain"/>
    <property type="match status" value="1"/>
</dbReference>
<name>A0A4U8TC95_9HELI</name>
<dbReference type="OrthoDB" id="6046653at2"/>
<accession>A0A4U8TC95</accession>
<evidence type="ECO:0000256" key="3">
    <source>
        <dbReference type="ARBA" id="ARBA00022452"/>
    </source>
</evidence>
<dbReference type="SUPFAM" id="SSF56935">
    <property type="entry name" value="Porins"/>
    <property type="match status" value="1"/>
</dbReference>
<dbReference type="InterPro" id="IPR037066">
    <property type="entry name" value="Plug_dom_sf"/>
</dbReference>
<protein>
    <submittedName>
        <fullName evidence="11">TonB-dependent receptor</fullName>
    </submittedName>
</protein>
<feature type="region of interest" description="Disordered" evidence="9">
    <location>
        <begin position="541"/>
        <end position="563"/>
    </location>
</feature>
<keyword evidence="3 8" id="KW-1134">Transmembrane beta strand</keyword>
<keyword evidence="2 8" id="KW-0813">Transport</keyword>
<evidence type="ECO:0000256" key="4">
    <source>
        <dbReference type="ARBA" id="ARBA00022692"/>
    </source>
</evidence>
<dbReference type="Proteomes" id="UP000029733">
    <property type="component" value="Unassembled WGS sequence"/>
</dbReference>
<dbReference type="InterPro" id="IPR036942">
    <property type="entry name" value="Beta-barrel_TonB_sf"/>
</dbReference>
<comment type="caution">
    <text evidence="11">The sequence shown here is derived from an EMBL/GenBank/DDBJ whole genome shotgun (WGS) entry which is preliminary data.</text>
</comment>
<comment type="subcellular location">
    <subcellularLocation>
        <location evidence="1 8">Cell outer membrane</location>
        <topology evidence="1 8">Multi-pass membrane protein</topology>
    </subcellularLocation>
</comment>
<keyword evidence="12" id="KW-1185">Reference proteome</keyword>
<evidence type="ECO:0000256" key="8">
    <source>
        <dbReference type="PROSITE-ProRule" id="PRU01360"/>
    </source>
</evidence>
<evidence type="ECO:0000256" key="7">
    <source>
        <dbReference type="ARBA" id="ARBA00023237"/>
    </source>
</evidence>
<organism evidence="11 12">
    <name type="scientific">Helicobacter jaachi</name>
    <dbReference type="NCBI Taxonomy" id="1677920"/>
    <lineage>
        <taxon>Bacteria</taxon>
        <taxon>Pseudomonadati</taxon>
        <taxon>Campylobacterota</taxon>
        <taxon>Epsilonproteobacteria</taxon>
        <taxon>Campylobacterales</taxon>
        <taxon>Helicobacteraceae</taxon>
        <taxon>Helicobacter</taxon>
    </lineage>
</organism>
<dbReference type="GO" id="GO:0009279">
    <property type="term" value="C:cell outer membrane"/>
    <property type="evidence" value="ECO:0007669"/>
    <property type="project" value="UniProtKB-SubCell"/>
</dbReference>
<evidence type="ECO:0000256" key="9">
    <source>
        <dbReference type="SAM" id="MobiDB-lite"/>
    </source>
</evidence>
<dbReference type="Gene3D" id="2.40.170.20">
    <property type="entry name" value="TonB-dependent receptor, beta-barrel domain"/>
    <property type="match status" value="1"/>
</dbReference>